<comment type="caution">
    <text evidence="2">The sequence shown here is derived from an EMBL/GenBank/DDBJ whole genome shotgun (WGS) entry which is preliminary data.</text>
</comment>
<protein>
    <recommendedName>
        <fullName evidence="1">Ferric siderophore reductase C-terminal domain-containing protein</fullName>
    </recommendedName>
</protein>
<dbReference type="Proteomes" id="UP000186919">
    <property type="component" value="Unassembled WGS sequence"/>
</dbReference>
<evidence type="ECO:0000313" key="2">
    <source>
        <dbReference type="EMBL" id="OAT68028.1"/>
    </source>
</evidence>
<sequence>MSAVDQSAFGPFFTVQTHVVGEKPAPPWRFLSELADGSGALRDRIEAVRRNLAGRVAKSPDGVDLRVAASVTHLGVIARVIAPTIAAAVTGGPRISQKLNDMWWQDQLGGPFPLSVLQQQASEREGGDNGLGSAVESVTRCVLDETGVSDRVLWGNVGSSANSAARLIGAARPDLSEAAHEAANSYLRDVRVDGGALRAGPGFRRRSCCLIYQLTDDRSAVCGDCVLEPTPD</sequence>
<name>A0A179V7X0_9MYCO</name>
<feature type="domain" description="Ferric siderophore reductase C-terminal" evidence="1">
    <location>
        <begin position="205"/>
        <end position="227"/>
    </location>
</feature>
<dbReference type="GO" id="GO:0051537">
    <property type="term" value="F:2 iron, 2 sulfur cluster binding"/>
    <property type="evidence" value="ECO:0007669"/>
    <property type="project" value="InterPro"/>
</dbReference>
<dbReference type="EMBL" id="LQYE01000027">
    <property type="protein sequence ID" value="OAT68028.1"/>
    <property type="molecule type" value="Genomic_DNA"/>
</dbReference>
<evidence type="ECO:0000259" key="1">
    <source>
        <dbReference type="Pfam" id="PF11575"/>
    </source>
</evidence>
<gene>
    <name evidence="2" type="ORF">AWB85_09185</name>
</gene>
<dbReference type="InterPro" id="IPR024726">
    <property type="entry name" value="FhuF_C"/>
</dbReference>
<accession>A0A179V7X0</accession>
<evidence type="ECO:0000313" key="3">
    <source>
        <dbReference type="Proteomes" id="UP000186919"/>
    </source>
</evidence>
<dbReference type="Pfam" id="PF11575">
    <property type="entry name" value="FhuF_C"/>
    <property type="match status" value="1"/>
</dbReference>
<reference evidence="2 3" key="1">
    <citation type="submission" date="2016-01" db="EMBL/GenBank/DDBJ databases">
        <title>Mycobacterium immunogenum strain CD11_6 genome sequencing and assembly.</title>
        <authorList>
            <person name="Kaur G."/>
            <person name="Nair G.R."/>
            <person name="Mayilraj S."/>
        </authorList>
    </citation>
    <scope>NUCLEOTIDE SEQUENCE [LARGE SCALE GENOMIC DNA]</scope>
    <source>
        <strain evidence="2 3">CD11-6</strain>
    </source>
</reference>
<proteinExistence type="predicted"/>
<dbReference type="RefSeq" id="WP_064630898.1">
    <property type="nucleotide sequence ID" value="NZ_LQYE01000027.1"/>
</dbReference>
<organism evidence="2 3">
    <name type="scientific">Mycobacteroides immunogenum</name>
    <dbReference type="NCBI Taxonomy" id="83262"/>
    <lineage>
        <taxon>Bacteria</taxon>
        <taxon>Bacillati</taxon>
        <taxon>Actinomycetota</taxon>
        <taxon>Actinomycetes</taxon>
        <taxon>Mycobacteriales</taxon>
        <taxon>Mycobacteriaceae</taxon>
        <taxon>Mycobacteroides</taxon>
    </lineage>
</organism>
<dbReference type="AlphaFoldDB" id="A0A179V7X0"/>